<name>A0A0D5A3N9_PROMR</name>
<proteinExistence type="predicted"/>
<reference evidence="1" key="1">
    <citation type="submission" date="2014-06" db="EMBL/GenBank/DDBJ databases">
        <authorList>
            <person name="Berube P.M."/>
        </authorList>
    </citation>
    <scope>NUCLEOTIDE SEQUENCE</scope>
    <source>
        <strain evidence="1">P0902-H212</strain>
    </source>
</reference>
<dbReference type="AlphaFoldDB" id="A0A0D5A3N9"/>
<organism evidence="1">
    <name type="scientific">Prochlorococcus marinus str. P0902-H212</name>
    <dbReference type="NCBI Taxonomy" id="1620696"/>
    <lineage>
        <taxon>Bacteria</taxon>
        <taxon>Bacillati</taxon>
        <taxon>Cyanobacteriota</taxon>
        <taxon>Cyanophyceae</taxon>
        <taxon>Synechococcales</taxon>
        <taxon>Prochlorococcaceae</taxon>
        <taxon>Prochlorococcus</taxon>
    </lineage>
</organism>
<dbReference type="EMBL" id="KJ947870">
    <property type="protein sequence ID" value="AJW30793.1"/>
    <property type="molecule type" value="Genomic_DNA"/>
</dbReference>
<protein>
    <submittedName>
        <fullName evidence="1">Uncharacterized protein</fullName>
    </submittedName>
</protein>
<gene>
    <name evidence="1" type="ORF">FA02_0530</name>
</gene>
<evidence type="ECO:0000313" key="1">
    <source>
        <dbReference type="EMBL" id="AJW30793.1"/>
    </source>
</evidence>
<accession>A0A0D5A3N9</accession>
<sequence length="43" mass="4929">MDQALWIQPPPTGIIFSISELLLTLFELERAFWINSSIHCILA</sequence>